<reference evidence="8" key="2">
    <citation type="journal article" date="2013" name="Ticks Tick Borne Dis.">
        <title>Proteome of Rhipicephalus sanguineus tick saliva induced by the secretagogues pilocarpine and dopamine.</title>
        <authorList>
            <person name="Oliveira C.J."/>
            <person name="Anatriello E."/>
            <person name="de Miranda-Santos I.K."/>
            <person name="Francischetti I.M."/>
            <person name="Sa-Nunes A."/>
            <person name="Ferreira B.R."/>
            <person name="Ribeiro J.M."/>
        </authorList>
    </citation>
    <scope>NUCLEOTIDE SEQUENCE</scope>
    <source>
        <tissue evidence="8">Salivary glands</tissue>
    </source>
</reference>
<evidence type="ECO:0000256" key="2">
    <source>
        <dbReference type="ARBA" id="ARBA00022525"/>
    </source>
</evidence>
<protein>
    <recommendedName>
        <fullName evidence="6">Evasin</fullName>
    </recommendedName>
</protein>
<reference evidence="8" key="1">
    <citation type="journal article" date="2010" name="BMC Genomics">
        <title>An insight into the sialotranscriptome of the brown dog tick, Rhipicephalus sanguineus.</title>
        <authorList>
            <person name="Anatriello E."/>
            <person name="Ribeiro J.M."/>
            <person name="de Miranda-Santos I.K."/>
            <person name="Brandao L.G."/>
            <person name="Anderson J.M."/>
            <person name="Valenzuela J.G."/>
            <person name="Maruyama S.R."/>
            <person name="Silva J.S."/>
            <person name="Ferreira B.R."/>
        </authorList>
    </citation>
    <scope>NUCLEOTIDE SEQUENCE</scope>
    <source>
        <tissue evidence="8">Salivary glands</tissue>
    </source>
</reference>
<evidence type="ECO:0000256" key="6">
    <source>
        <dbReference type="RuleBase" id="RU369006"/>
    </source>
</evidence>
<dbReference type="InterPro" id="IPR045797">
    <property type="entry name" value="EVA_Class_A"/>
</dbReference>
<evidence type="ECO:0000256" key="7">
    <source>
        <dbReference type="SAM" id="SignalP"/>
    </source>
</evidence>
<accession>C9W1N8</accession>
<evidence type="ECO:0000256" key="3">
    <source>
        <dbReference type="ARBA" id="ARBA00022729"/>
    </source>
</evidence>
<dbReference type="GO" id="GO:0005576">
    <property type="term" value="C:extracellular region"/>
    <property type="evidence" value="ECO:0007669"/>
    <property type="project" value="UniProtKB-SubCell"/>
</dbReference>
<evidence type="ECO:0000313" key="8">
    <source>
        <dbReference type="EMBL" id="ACX53985.1"/>
    </source>
</evidence>
<sequence>MTFKACIAIITALCAMQVICEDDEDYGDLGGCPFLVAENKTGYPTIVACKQDCNGTTETAPNGTRCFSIGDEGLRRMTANLPYDCPLGQCSNGDCIPKETYEVCYRRNWRDEKN</sequence>
<dbReference type="EMBL" id="EZ406190">
    <property type="protein sequence ID" value="ACX53985.1"/>
    <property type="molecule type" value="mRNA"/>
</dbReference>
<evidence type="ECO:0000256" key="1">
    <source>
        <dbReference type="ARBA" id="ARBA00004613"/>
    </source>
</evidence>
<comment type="function">
    <text evidence="6">Salivary chemokine-binding protein which binds to host chemokines.</text>
</comment>
<dbReference type="AlphaFoldDB" id="C9W1N8"/>
<dbReference type="GO" id="GO:0019957">
    <property type="term" value="F:C-C chemokine binding"/>
    <property type="evidence" value="ECO:0007669"/>
    <property type="project" value="InterPro"/>
</dbReference>
<organism evidence="8">
    <name type="scientific">Rhipicephalus sanguineus</name>
    <name type="common">Brown dog tick</name>
    <name type="synonym">Ixodes sanguineus</name>
    <dbReference type="NCBI Taxonomy" id="34632"/>
    <lineage>
        <taxon>Eukaryota</taxon>
        <taxon>Metazoa</taxon>
        <taxon>Ecdysozoa</taxon>
        <taxon>Arthropoda</taxon>
        <taxon>Chelicerata</taxon>
        <taxon>Arachnida</taxon>
        <taxon>Acari</taxon>
        <taxon>Parasitiformes</taxon>
        <taxon>Ixodida</taxon>
        <taxon>Ixodoidea</taxon>
        <taxon>Ixodidae</taxon>
        <taxon>Rhipicephalinae</taxon>
        <taxon>Rhipicephalus</taxon>
        <taxon>Rhipicephalus</taxon>
    </lineage>
</organism>
<proteinExistence type="evidence at transcript level"/>
<name>C9W1N8_RHISA</name>
<feature type="signal peptide" evidence="7">
    <location>
        <begin position="1"/>
        <end position="20"/>
    </location>
</feature>
<dbReference type="Gene3D" id="2.30.130.100">
    <property type="match status" value="1"/>
</dbReference>
<keyword evidence="2 6" id="KW-0964">Secreted</keyword>
<feature type="chain" id="PRO_5003002592" description="Evasin" evidence="7">
    <location>
        <begin position="21"/>
        <end position="114"/>
    </location>
</feature>
<comment type="subcellular location">
    <subcellularLocation>
        <location evidence="1 6">Secreted</location>
    </subcellularLocation>
</comment>
<keyword evidence="4 6" id="KW-1015">Disulfide bond</keyword>
<evidence type="ECO:0000256" key="4">
    <source>
        <dbReference type="ARBA" id="ARBA00023157"/>
    </source>
</evidence>
<keyword evidence="5 6" id="KW-0325">Glycoprotein</keyword>
<dbReference type="Pfam" id="PF19429">
    <property type="entry name" value="EVA_Class_A"/>
    <property type="match status" value="1"/>
</dbReference>
<keyword evidence="3 6" id="KW-0732">Signal</keyword>
<evidence type="ECO:0000256" key="5">
    <source>
        <dbReference type="ARBA" id="ARBA00023180"/>
    </source>
</evidence>